<evidence type="ECO:0000256" key="1">
    <source>
        <dbReference type="SAM" id="Coils"/>
    </source>
</evidence>
<feature type="coiled-coil region" evidence="1">
    <location>
        <begin position="55"/>
        <end position="110"/>
    </location>
</feature>
<comment type="caution">
    <text evidence="2">The sequence shown here is derived from an EMBL/GenBank/DDBJ whole genome shotgun (WGS) entry which is preliminary data.</text>
</comment>
<gene>
    <name evidence="2" type="ORF">P7I04_14630</name>
</gene>
<proteinExistence type="predicted"/>
<name>A0AAW8UJV4_9LACT</name>
<reference evidence="2" key="1">
    <citation type="submission" date="2023-03" db="EMBL/GenBank/DDBJ databases">
        <authorList>
            <person name="Shen W."/>
            <person name="Cai J."/>
        </authorList>
    </citation>
    <scope>NUCLEOTIDE SEQUENCE</scope>
    <source>
        <strain evidence="2">Y37</strain>
    </source>
</reference>
<organism evidence="2 3">
    <name type="scientific">Lactococcus lactis</name>
    <dbReference type="NCBI Taxonomy" id="1358"/>
    <lineage>
        <taxon>Bacteria</taxon>
        <taxon>Bacillati</taxon>
        <taxon>Bacillota</taxon>
        <taxon>Bacilli</taxon>
        <taxon>Lactobacillales</taxon>
        <taxon>Streptococcaceae</taxon>
        <taxon>Lactococcus</taxon>
    </lineage>
</organism>
<dbReference type="AlphaFoldDB" id="A0AAW8UJV4"/>
<evidence type="ECO:0008006" key="4">
    <source>
        <dbReference type="Google" id="ProtNLM"/>
    </source>
</evidence>
<dbReference type="EMBL" id="JARQDL010000036">
    <property type="protein sequence ID" value="MDT2947235.1"/>
    <property type="molecule type" value="Genomic_DNA"/>
</dbReference>
<evidence type="ECO:0000313" key="2">
    <source>
        <dbReference type="EMBL" id="MDT2947235.1"/>
    </source>
</evidence>
<dbReference type="Proteomes" id="UP001250218">
    <property type="component" value="Unassembled WGS sequence"/>
</dbReference>
<dbReference type="RefSeq" id="WP_311804554.1">
    <property type="nucleotide sequence ID" value="NZ_JARQCL010000025.1"/>
</dbReference>
<keyword evidence="1" id="KW-0175">Coiled coil</keyword>
<protein>
    <recommendedName>
        <fullName evidence="4">DUF536 domain-containing protein</fullName>
    </recommendedName>
</protein>
<accession>A0AAW8UJV4</accession>
<evidence type="ECO:0000313" key="3">
    <source>
        <dbReference type="Proteomes" id="UP001250218"/>
    </source>
</evidence>
<sequence>MQNKVTYIRRNNKQFGKLNKSGVREFSSTKIQYLKKVLNIAEKPTELSTELSSGVDFIKVQLEEKDKQISKLQQALDQQQILTKQAQDQSQNLLLENTQIKEKLAEVETESFWSRLFKRKGKYENN</sequence>